<dbReference type="Pfam" id="PF14237">
    <property type="entry name" value="GYF_2"/>
    <property type="match status" value="1"/>
</dbReference>
<evidence type="ECO:0000313" key="3">
    <source>
        <dbReference type="EMBL" id="MCA9758266.1"/>
    </source>
</evidence>
<dbReference type="EMBL" id="JAGQHS010000155">
    <property type="protein sequence ID" value="MCA9758266.1"/>
    <property type="molecule type" value="Genomic_DNA"/>
</dbReference>
<feature type="region of interest" description="Disordered" evidence="1">
    <location>
        <begin position="54"/>
        <end position="136"/>
    </location>
</feature>
<accession>A0A956NGZ7</accession>
<evidence type="ECO:0000313" key="4">
    <source>
        <dbReference type="Proteomes" id="UP000739538"/>
    </source>
</evidence>
<proteinExistence type="predicted"/>
<evidence type="ECO:0000256" key="1">
    <source>
        <dbReference type="SAM" id="MobiDB-lite"/>
    </source>
</evidence>
<protein>
    <submittedName>
        <fullName evidence="3">DUF4339 domain-containing protein</fullName>
    </submittedName>
</protein>
<name>A0A956NGZ7_UNCEI</name>
<dbReference type="Proteomes" id="UP000739538">
    <property type="component" value="Unassembled WGS sequence"/>
</dbReference>
<dbReference type="InterPro" id="IPR025640">
    <property type="entry name" value="GYF_2"/>
</dbReference>
<feature type="domain" description="GYF" evidence="2">
    <location>
        <begin position="7"/>
        <end position="56"/>
    </location>
</feature>
<reference evidence="3" key="1">
    <citation type="submission" date="2020-04" db="EMBL/GenBank/DDBJ databases">
        <authorList>
            <person name="Zhang T."/>
        </authorList>
    </citation>
    <scope>NUCLEOTIDE SEQUENCE</scope>
    <source>
        <strain evidence="3">HKST-UBA02</strain>
    </source>
</reference>
<feature type="non-terminal residue" evidence="3">
    <location>
        <position position="136"/>
    </location>
</feature>
<sequence length="136" mass="13621">MTQPTEWWYAEGNEQKGPVSLEQIRELGSTGVIQADTLVWHSGMAGWTPAGRVAELGLRPTPPSAGLGSDQPLDLGTDAGSGPLDGDAGVGDTSVGGFEEPSRPAPPRSTPPSGSPSGSYAGAGGPLGYPSASGYG</sequence>
<gene>
    <name evidence="3" type="ORF">KDA27_20900</name>
</gene>
<reference evidence="3" key="2">
    <citation type="journal article" date="2021" name="Microbiome">
        <title>Successional dynamics and alternative stable states in a saline activated sludge microbial community over 9 years.</title>
        <authorList>
            <person name="Wang Y."/>
            <person name="Ye J."/>
            <person name="Ju F."/>
            <person name="Liu L."/>
            <person name="Boyd J.A."/>
            <person name="Deng Y."/>
            <person name="Parks D.H."/>
            <person name="Jiang X."/>
            <person name="Yin X."/>
            <person name="Woodcroft B.J."/>
            <person name="Tyson G.W."/>
            <person name="Hugenholtz P."/>
            <person name="Polz M.F."/>
            <person name="Zhang T."/>
        </authorList>
    </citation>
    <scope>NUCLEOTIDE SEQUENCE</scope>
    <source>
        <strain evidence="3">HKST-UBA02</strain>
    </source>
</reference>
<dbReference type="AlphaFoldDB" id="A0A956NGZ7"/>
<comment type="caution">
    <text evidence="3">The sequence shown here is derived from an EMBL/GenBank/DDBJ whole genome shotgun (WGS) entry which is preliminary data.</text>
</comment>
<organism evidence="3 4">
    <name type="scientific">Eiseniibacteriota bacterium</name>
    <dbReference type="NCBI Taxonomy" id="2212470"/>
    <lineage>
        <taxon>Bacteria</taxon>
        <taxon>Candidatus Eiseniibacteriota</taxon>
    </lineage>
</organism>
<evidence type="ECO:0000259" key="2">
    <source>
        <dbReference type="Pfam" id="PF14237"/>
    </source>
</evidence>
<feature type="compositionally biased region" description="Pro residues" evidence="1">
    <location>
        <begin position="103"/>
        <end position="114"/>
    </location>
</feature>